<name>A0A6A6INN7_9PLEO</name>
<feature type="transmembrane region" description="Helical" evidence="2">
    <location>
        <begin position="94"/>
        <end position="113"/>
    </location>
</feature>
<dbReference type="Pfam" id="PF14342">
    <property type="entry name" value="DUF4396"/>
    <property type="match status" value="1"/>
</dbReference>
<evidence type="ECO:0000256" key="1">
    <source>
        <dbReference type="SAM" id="MobiDB-lite"/>
    </source>
</evidence>
<organism evidence="4 5">
    <name type="scientific">Trematosphaeria pertusa</name>
    <dbReference type="NCBI Taxonomy" id="390896"/>
    <lineage>
        <taxon>Eukaryota</taxon>
        <taxon>Fungi</taxon>
        <taxon>Dikarya</taxon>
        <taxon>Ascomycota</taxon>
        <taxon>Pezizomycotina</taxon>
        <taxon>Dothideomycetes</taxon>
        <taxon>Pleosporomycetidae</taxon>
        <taxon>Pleosporales</taxon>
        <taxon>Massarineae</taxon>
        <taxon>Trematosphaeriaceae</taxon>
        <taxon>Trematosphaeria</taxon>
    </lineage>
</organism>
<reference evidence="4" key="1">
    <citation type="journal article" date="2020" name="Stud. Mycol.">
        <title>101 Dothideomycetes genomes: a test case for predicting lifestyles and emergence of pathogens.</title>
        <authorList>
            <person name="Haridas S."/>
            <person name="Albert R."/>
            <person name="Binder M."/>
            <person name="Bloem J."/>
            <person name="Labutti K."/>
            <person name="Salamov A."/>
            <person name="Andreopoulos B."/>
            <person name="Baker S."/>
            <person name="Barry K."/>
            <person name="Bills G."/>
            <person name="Bluhm B."/>
            <person name="Cannon C."/>
            <person name="Castanera R."/>
            <person name="Culley D."/>
            <person name="Daum C."/>
            <person name="Ezra D."/>
            <person name="Gonzalez J."/>
            <person name="Henrissat B."/>
            <person name="Kuo A."/>
            <person name="Liang C."/>
            <person name="Lipzen A."/>
            <person name="Lutzoni F."/>
            <person name="Magnuson J."/>
            <person name="Mondo S."/>
            <person name="Nolan M."/>
            <person name="Ohm R."/>
            <person name="Pangilinan J."/>
            <person name="Park H.-J."/>
            <person name="Ramirez L."/>
            <person name="Alfaro M."/>
            <person name="Sun H."/>
            <person name="Tritt A."/>
            <person name="Yoshinaga Y."/>
            <person name="Zwiers L.-H."/>
            <person name="Turgeon B."/>
            <person name="Goodwin S."/>
            <person name="Spatafora J."/>
            <person name="Crous P."/>
            <person name="Grigoriev I."/>
        </authorList>
    </citation>
    <scope>NUCLEOTIDE SEQUENCE</scope>
    <source>
        <strain evidence="4">CBS 122368</strain>
    </source>
</reference>
<feature type="transmembrane region" description="Helical" evidence="2">
    <location>
        <begin position="155"/>
        <end position="174"/>
    </location>
</feature>
<keyword evidence="5" id="KW-1185">Reference proteome</keyword>
<dbReference type="Proteomes" id="UP000800094">
    <property type="component" value="Unassembled WGS sequence"/>
</dbReference>
<proteinExistence type="predicted"/>
<accession>A0A6A6INN7</accession>
<dbReference type="InterPro" id="IPR025509">
    <property type="entry name" value="DUF4396"/>
</dbReference>
<gene>
    <name evidence="4" type="ORF">BU26DRAFT_517905</name>
</gene>
<evidence type="ECO:0000313" key="5">
    <source>
        <dbReference type="Proteomes" id="UP000800094"/>
    </source>
</evidence>
<dbReference type="GeneID" id="54582021"/>
<dbReference type="RefSeq" id="XP_033686194.1">
    <property type="nucleotide sequence ID" value="XM_033828691.1"/>
</dbReference>
<keyword evidence="2" id="KW-1133">Transmembrane helix</keyword>
<evidence type="ECO:0000313" key="4">
    <source>
        <dbReference type="EMBL" id="KAF2251190.1"/>
    </source>
</evidence>
<protein>
    <recommendedName>
        <fullName evidence="3">DUF4396 domain-containing protein</fullName>
    </recommendedName>
</protein>
<feature type="domain" description="DUF4396" evidence="3">
    <location>
        <begin position="86"/>
        <end position="219"/>
    </location>
</feature>
<evidence type="ECO:0000259" key="3">
    <source>
        <dbReference type="Pfam" id="PF14342"/>
    </source>
</evidence>
<dbReference type="EMBL" id="ML987193">
    <property type="protein sequence ID" value="KAF2251190.1"/>
    <property type="molecule type" value="Genomic_DNA"/>
</dbReference>
<dbReference type="AlphaFoldDB" id="A0A6A6INN7"/>
<dbReference type="OrthoDB" id="2128064at2759"/>
<keyword evidence="2" id="KW-0812">Transmembrane</keyword>
<evidence type="ECO:0000256" key="2">
    <source>
        <dbReference type="SAM" id="Phobius"/>
    </source>
</evidence>
<feature type="transmembrane region" description="Helical" evidence="2">
    <location>
        <begin position="119"/>
        <end position="143"/>
    </location>
</feature>
<sequence>MNRLPRLLTIQHVSRPSSSWRIPSHLYSFSQTSGAYACNSTSSPKSRAKSQSRPCHEHEVGGTTKLHNPAEPPSPFQLAFWTHRPSWKRAGVNTFRCLVGCTVGDFSAMWILQSYFPELGMLTIMGVSMASGISTSLILETVLLHLSKDRLPWPMAFKTALGMSLVSMLAMEGAENVVDYHLTGGLVVLNDPKFWMAAVLSVGAGFAAPLPWNYFRLRRWSRACH</sequence>
<feature type="region of interest" description="Disordered" evidence="1">
    <location>
        <begin position="40"/>
        <end position="68"/>
    </location>
</feature>
<feature type="compositionally biased region" description="Polar residues" evidence="1">
    <location>
        <begin position="40"/>
        <end position="53"/>
    </location>
</feature>
<feature type="transmembrane region" description="Helical" evidence="2">
    <location>
        <begin position="194"/>
        <end position="215"/>
    </location>
</feature>
<keyword evidence="2" id="KW-0472">Membrane</keyword>